<gene>
    <name evidence="1" type="ORF">QCA50_014209</name>
</gene>
<dbReference type="EMBL" id="JASBNA010000034">
    <property type="protein sequence ID" value="KAK7682825.1"/>
    <property type="molecule type" value="Genomic_DNA"/>
</dbReference>
<protein>
    <recommendedName>
        <fullName evidence="3">BTB domain-containing protein</fullName>
    </recommendedName>
</protein>
<evidence type="ECO:0000313" key="1">
    <source>
        <dbReference type="EMBL" id="KAK7682825.1"/>
    </source>
</evidence>
<reference evidence="1 2" key="1">
    <citation type="submission" date="2022-09" db="EMBL/GenBank/DDBJ databases">
        <authorList>
            <person name="Palmer J.M."/>
        </authorList>
    </citation>
    <scope>NUCLEOTIDE SEQUENCE [LARGE SCALE GENOMIC DNA]</scope>
    <source>
        <strain evidence="1 2">DSM 7382</strain>
    </source>
</reference>
<name>A0AAW0G1A2_9APHY</name>
<proteinExistence type="predicted"/>
<evidence type="ECO:0000313" key="2">
    <source>
        <dbReference type="Proteomes" id="UP001385951"/>
    </source>
</evidence>
<sequence length="274" mass="30307">MQTTIHPIFHPDVHFDQPTDLILTSADNVQFHIHRDRVVTSSTNCFNLLLLLPTTEPIVLAEPSAIISTILCLIYDKPFDSEPLPPAILASFDALHKYGLPSKKYLTPPSRLFAATQAQLLTQSTDFALDIYARASQDDLSELAKAASPILLSLTLPLTEPAQLHKIHPVYLQKLFALHSERLDALRQLLRTPPAAHPQTSSCGSEGRERLVTNWNIQASQVVLSSESPAIPPADVRKILSKINSSLTCEDCKTKLKDGIDRVVHGWESTKNTI</sequence>
<dbReference type="AlphaFoldDB" id="A0AAW0G1A2"/>
<accession>A0AAW0G1A2</accession>
<comment type="caution">
    <text evidence="1">The sequence shown here is derived from an EMBL/GenBank/DDBJ whole genome shotgun (WGS) entry which is preliminary data.</text>
</comment>
<organism evidence="1 2">
    <name type="scientific">Cerrena zonata</name>
    <dbReference type="NCBI Taxonomy" id="2478898"/>
    <lineage>
        <taxon>Eukaryota</taxon>
        <taxon>Fungi</taxon>
        <taxon>Dikarya</taxon>
        <taxon>Basidiomycota</taxon>
        <taxon>Agaricomycotina</taxon>
        <taxon>Agaricomycetes</taxon>
        <taxon>Polyporales</taxon>
        <taxon>Cerrenaceae</taxon>
        <taxon>Cerrena</taxon>
    </lineage>
</organism>
<keyword evidence="2" id="KW-1185">Reference proteome</keyword>
<evidence type="ECO:0008006" key="3">
    <source>
        <dbReference type="Google" id="ProtNLM"/>
    </source>
</evidence>
<dbReference type="Proteomes" id="UP001385951">
    <property type="component" value="Unassembled WGS sequence"/>
</dbReference>